<proteinExistence type="predicted"/>
<dbReference type="EMBL" id="BSUN01000001">
    <property type="protein sequence ID" value="GMA35579.1"/>
    <property type="molecule type" value="Genomic_DNA"/>
</dbReference>
<evidence type="ECO:0000313" key="1">
    <source>
        <dbReference type="EMBL" id="GMA35579.1"/>
    </source>
</evidence>
<dbReference type="Gene3D" id="3.90.1150.10">
    <property type="entry name" value="Aspartate Aminotransferase, domain 1"/>
    <property type="match status" value="1"/>
</dbReference>
<sequence length="87" mass="9541">MATYLREELEPLAAGAGLTFTQATEANAVFVEMPRTLAARLRETYRFYDWKPGSTPEATEVRLMCSWDTPVEAVDGLVALVDEAASA</sequence>
<accession>A0ABQ6IFS4</accession>
<evidence type="ECO:0008006" key="3">
    <source>
        <dbReference type="Google" id="ProtNLM"/>
    </source>
</evidence>
<reference evidence="2" key="1">
    <citation type="journal article" date="2019" name="Int. J. Syst. Evol. Microbiol.">
        <title>The Global Catalogue of Microorganisms (GCM) 10K type strain sequencing project: providing services to taxonomists for standard genome sequencing and annotation.</title>
        <authorList>
            <consortium name="The Broad Institute Genomics Platform"/>
            <consortium name="The Broad Institute Genome Sequencing Center for Infectious Disease"/>
            <person name="Wu L."/>
            <person name="Ma J."/>
        </authorList>
    </citation>
    <scope>NUCLEOTIDE SEQUENCE [LARGE SCALE GENOMIC DNA]</scope>
    <source>
        <strain evidence="2">NBRC 112299</strain>
    </source>
</reference>
<gene>
    <name evidence="1" type="ORF">GCM10025876_17830</name>
</gene>
<keyword evidence="2" id="KW-1185">Reference proteome</keyword>
<protein>
    <recommendedName>
        <fullName evidence="3">Threonine aldolase</fullName>
    </recommendedName>
</protein>
<dbReference type="InterPro" id="IPR015424">
    <property type="entry name" value="PyrdxlP-dep_Trfase"/>
</dbReference>
<dbReference type="RefSeq" id="WP_348523526.1">
    <property type="nucleotide sequence ID" value="NZ_BSUN01000001.1"/>
</dbReference>
<organism evidence="1 2">
    <name type="scientific">Demequina litorisediminis</name>
    <dbReference type="NCBI Taxonomy" id="1849022"/>
    <lineage>
        <taxon>Bacteria</taxon>
        <taxon>Bacillati</taxon>
        <taxon>Actinomycetota</taxon>
        <taxon>Actinomycetes</taxon>
        <taxon>Micrococcales</taxon>
        <taxon>Demequinaceae</taxon>
        <taxon>Demequina</taxon>
    </lineage>
</organism>
<evidence type="ECO:0000313" key="2">
    <source>
        <dbReference type="Proteomes" id="UP001157125"/>
    </source>
</evidence>
<name>A0ABQ6IFS4_9MICO</name>
<dbReference type="InterPro" id="IPR015422">
    <property type="entry name" value="PyrdxlP-dep_Trfase_small"/>
</dbReference>
<comment type="caution">
    <text evidence="1">The sequence shown here is derived from an EMBL/GenBank/DDBJ whole genome shotgun (WGS) entry which is preliminary data.</text>
</comment>
<dbReference type="SUPFAM" id="SSF53383">
    <property type="entry name" value="PLP-dependent transferases"/>
    <property type="match status" value="1"/>
</dbReference>
<dbReference type="Proteomes" id="UP001157125">
    <property type="component" value="Unassembled WGS sequence"/>
</dbReference>